<organism evidence="10 11">
    <name type="scientific">Caligus rogercresseyi</name>
    <name type="common">Sea louse</name>
    <dbReference type="NCBI Taxonomy" id="217165"/>
    <lineage>
        <taxon>Eukaryota</taxon>
        <taxon>Metazoa</taxon>
        <taxon>Ecdysozoa</taxon>
        <taxon>Arthropoda</taxon>
        <taxon>Crustacea</taxon>
        <taxon>Multicrustacea</taxon>
        <taxon>Hexanauplia</taxon>
        <taxon>Copepoda</taxon>
        <taxon>Siphonostomatoida</taxon>
        <taxon>Caligidae</taxon>
        <taxon>Caligus</taxon>
    </lineage>
</organism>
<name>A0A7T8KJW8_CALRO</name>
<dbReference type="Gene3D" id="3.40.390.10">
    <property type="entry name" value="Collagenase (Catalytic Domain)"/>
    <property type="match status" value="1"/>
</dbReference>
<keyword evidence="1" id="KW-0645">Protease</keyword>
<reference evidence="11" key="1">
    <citation type="submission" date="2021-01" db="EMBL/GenBank/DDBJ databases">
        <title>Caligus Genome Assembly.</title>
        <authorList>
            <person name="Gallardo-Escarate C."/>
        </authorList>
    </citation>
    <scope>NUCLEOTIDE SEQUENCE [LARGE SCALE GENOMIC DNA]</scope>
</reference>
<evidence type="ECO:0000256" key="2">
    <source>
        <dbReference type="ARBA" id="ARBA00022723"/>
    </source>
</evidence>
<dbReference type="PANTHER" id="PTHR11905:SF247">
    <property type="entry name" value="PEPTIDASE M12B DOMAIN-CONTAINING PROTEIN"/>
    <property type="match status" value="1"/>
</dbReference>
<evidence type="ECO:0000256" key="7">
    <source>
        <dbReference type="ARBA" id="ARBA00023180"/>
    </source>
</evidence>
<sequence length="489" mass="53887">AGPSRRIIETAVFVDEEAVRKFDPFLQRSNEKLRDLFLRGVDFDISIVRIELLRSQPSNLPTHGGERTLLLKSFCRYQSKENKNKNGEAGHWDIGVYISGLDFYAVSGGRSSKVTMGLSAVDAICTNDYNCVIAELGTTNYKNKPYPSSGFTSVYVLAHELGHNLGLHHDGKSGNTCGTNGFIMASPHGPAAVQINSDPRNTPASKTTPPRNLSILSEKLSQGRNGTRISNVKIFLLDREARTYHTQDTLEEICHALKCKTDNRLGIYRAGPALEGTLCGEGKWCREGKCVKSKDAVAASTSGTWSDGIQGRPKNTRTCNNPYRTCNGKSTDVELCDDSCSSRQAIKAYAGEACGKFKVLKPNLIANGEQVRYSEKKTDLACNIYCENKLSNGASQWYSPVLDFNDNPDWTHISRMEPCATSTLRGIAITALSITASWKVLAREKIPESLQDLFSLDKNLTPIKTSLTQEDLGNADEEEEIEDDDVFVF</sequence>
<keyword evidence="5" id="KW-0482">Metalloprotease</keyword>
<dbReference type="SUPFAM" id="SSF55486">
    <property type="entry name" value="Metalloproteases ('zincins'), catalytic domain"/>
    <property type="match status" value="1"/>
</dbReference>
<protein>
    <recommendedName>
        <fullName evidence="9">Peptidase M12B domain-containing protein</fullName>
    </recommendedName>
</protein>
<dbReference type="PROSITE" id="PS50215">
    <property type="entry name" value="ADAM_MEPRO"/>
    <property type="match status" value="1"/>
</dbReference>
<keyword evidence="4 8" id="KW-0862">Zinc</keyword>
<evidence type="ECO:0000256" key="4">
    <source>
        <dbReference type="ARBA" id="ARBA00022833"/>
    </source>
</evidence>
<gene>
    <name evidence="10" type="ORF">FKW44_002120</name>
</gene>
<keyword evidence="11" id="KW-1185">Reference proteome</keyword>
<dbReference type="Proteomes" id="UP000595437">
    <property type="component" value="Chromosome 2"/>
</dbReference>
<feature type="non-terminal residue" evidence="10">
    <location>
        <position position="489"/>
    </location>
</feature>
<feature type="binding site" evidence="8">
    <location>
        <position position="163"/>
    </location>
    <ligand>
        <name>Zn(2+)</name>
        <dbReference type="ChEBI" id="CHEBI:29105"/>
        <note>catalytic</note>
    </ligand>
</feature>
<evidence type="ECO:0000256" key="8">
    <source>
        <dbReference type="PROSITE-ProRule" id="PRU00276"/>
    </source>
</evidence>
<evidence type="ECO:0000256" key="5">
    <source>
        <dbReference type="ARBA" id="ARBA00023049"/>
    </source>
</evidence>
<dbReference type="Pfam" id="PF13582">
    <property type="entry name" value="Reprolysin_3"/>
    <property type="match status" value="1"/>
</dbReference>
<dbReference type="InterPro" id="IPR001590">
    <property type="entry name" value="Peptidase_M12B"/>
</dbReference>
<dbReference type="EMBL" id="CP045891">
    <property type="protein sequence ID" value="QQP57206.1"/>
    <property type="molecule type" value="Genomic_DNA"/>
</dbReference>
<dbReference type="OrthoDB" id="9942326at2759"/>
<evidence type="ECO:0000313" key="10">
    <source>
        <dbReference type="EMBL" id="QQP57206.1"/>
    </source>
</evidence>
<evidence type="ECO:0000256" key="1">
    <source>
        <dbReference type="ARBA" id="ARBA00022670"/>
    </source>
</evidence>
<feature type="binding site" evidence="8">
    <location>
        <position position="169"/>
    </location>
    <ligand>
        <name>Zn(2+)</name>
        <dbReference type="ChEBI" id="CHEBI:29105"/>
        <note>catalytic</note>
    </ligand>
</feature>
<evidence type="ECO:0000313" key="11">
    <source>
        <dbReference type="Proteomes" id="UP000595437"/>
    </source>
</evidence>
<dbReference type="InterPro" id="IPR024079">
    <property type="entry name" value="MetalloPept_cat_dom_sf"/>
</dbReference>
<feature type="domain" description="Peptidase M12B" evidence="9">
    <location>
        <begin position="35"/>
        <end position="198"/>
    </location>
</feature>
<dbReference type="AlphaFoldDB" id="A0A7T8KJW8"/>
<evidence type="ECO:0000259" key="9">
    <source>
        <dbReference type="PROSITE" id="PS50215"/>
    </source>
</evidence>
<keyword evidence="2 8" id="KW-0479">Metal-binding</keyword>
<evidence type="ECO:0000256" key="3">
    <source>
        <dbReference type="ARBA" id="ARBA00022801"/>
    </source>
</evidence>
<dbReference type="GO" id="GO:0004222">
    <property type="term" value="F:metalloendopeptidase activity"/>
    <property type="evidence" value="ECO:0007669"/>
    <property type="project" value="InterPro"/>
</dbReference>
<dbReference type="GO" id="GO:0006508">
    <property type="term" value="P:proteolysis"/>
    <property type="evidence" value="ECO:0007669"/>
    <property type="project" value="UniProtKB-KW"/>
</dbReference>
<dbReference type="InterPro" id="IPR041645">
    <property type="entry name" value="ADAMTS_CR_2"/>
</dbReference>
<keyword evidence="6" id="KW-1015">Disulfide bond</keyword>
<comment type="caution">
    <text evidence="8">Lacks conserved residue(s) required for the propagation of feature annotation.</text>
</comment>
<dbReference type="Gene3D" id="3.40.1620.60">
    <property type="match status" value="1"/>
</dbReference>
<keyword evidence="3" id="KW-0378">Hydrolase</keyword>
<dbReference type="GO" id="GO:0046872">
    <property type="term" value="F:metal ion binding"/>
    <property type="evidence" value="ECO:0007669"/>
    <property type="project" value="UniProtKB-KW"/>
</dbReference>
<proteinExistence type="predicted"/>
<evidence type="ECO:0000256" key="6">
    <source>
        <dbReference type="ARBA" id="ARBA00023157"/>
    </source>
</evidence>
<feature type="active site" evidence="8">
    <location>
        <position position="160"/>
    </location>
</feature>
<feature type="binding site" evidence="8">
    <location>
        <position position="159"/>
    </location>
    <ligand>
        <name>Zn(2+)</name>
        <dbReference type="ChEBI" id="CHEBI:29105"/>
        <note>catalytic</note>
    </ligand>
</feature>
<dbReference type="Pfam" id="PF17771">
    <property type="entry name" value="ADAMTS_CR_2"/>
    <property type="match status" value="1"/>
</dbReference>
<keyword evidence="7" id="KW-0325">Glycoprotein</keyword>
<accession>A0A7T8KJW8</accession>
<dbReference type="PANTHER" id="PTHR11905">
    <property type="entry name" value="ADAM A DISINTEGRIN AND METALLOPROTEASE DOMAIN"/>
    <property type="match status" value="1"/>
</dbReference>